<dbReference type="Gene3D" id="3.30.70.330">
    <property type="match status" value="2"/>
</dbReference>
<dbReference type="InterPro" id="IPR051229">
    <property type="entry name" value="ALYREF_mRNA_export"/>
</dbReference>
<evidence type="ECO:0000256" key="1">
    <source>
        <dbReference type="ARBA" id="ARBA00022884"/>
    </source>
</evidence>
<protein>
    <submittedName>
        <fullName evidence="6">Polyadenylate-binding protein 1-A-like</fullName>
    </submittedName>
</protein>
<dbReference type="RefSeq" id="XP_035438132.2">
    <property type="nucleotide sequence ID" value="XM_035582239.2"/>
</dbReference>
<evidence type="ECO:0000256" key="3">
    <source>
        <dbReference type="SAM" id="MobiDB-lite"/>
    </source>
</evidence>
<feature type="domain" description="RRM" evidence="4">
    <location>
        <begin position="65"/>
        <end position="141"/>
    </location>
</feature>
<dbReference type="SUPFAM" id="SSF54928">
    <property type="entry name" value="RNA-binding domain, RBD"/>
    <property type="match status" value="1"/>
</dbReference>
<dbReference type="Pfam" id="PF00076">
    <property type="entry name" value="RRM_1"/>
    <property type="match status" value="2"/>
</dbReference>
<dbReference type="GeneID" id="118267977"/>
<organism evidence="5 6">
    <name type="scientific">Spodoptera frugiperda</name>
    <name type="common">Fall armyworm</name>
    <dbReference type="NCBI Taxonomy" id="7108"/>
    <lineage>
        <taxon>Eukaryota</taxon>
        <taxon>Metazoa</taxon>
        <taxon>Ecdysozoa</taxon>
        <taxon>Arthropoda</taxon>
        <taxon>Hexapoda</taxon>
        <taxon>Insecta</taxon>
        <taxon>Pterygota</taxon>
        <taxon>Neoptera</taxon>
        <taxon>Endopterygota</taxon>
        <taxon>Lepidoptera</taxon>
        <taxon>Glossata</taxon>
        <taxon>Ditrysia</taxon>
        <taxon>Noctuoidea</taxon>
        <taxon>Noctuidae</taxon>
        <taxon>Amphipyrinae</taxon>
        <taxon>Spodoptera</taxon>
    </lineage>
</organism>
<dbReference type="PROSITE" id="PS50102">
    <property type="entry name" value="RRM"/>
    <property type="match status" value="2"/>
</dbReference>
<evidence type="ECO:0000313" key="6">
    <source>
        <dbReference type="RefSeq" id="XP_035438132.2"/>
    </source>
</evidence>
<dbReference type="AlphaFoldDB" id="A0A9R0D2N5"/>
<accession>A0A9R0D2N5</accession>
<keyword evidence="1 2" id="KW-0694">RNA-binding</keyword>
<gene>
    <name evidence="6" type="primary">LOC118267977</name>
</gene>
<evidence type="ECO:0000259" key="4">
    <source>
        <dbReference type="PROSITE" id="PS50102"/>
    </source>
</evidence>
<dbReference type="InterPro" id="IPR035979">
    <property type="entry name" value="RBD_domain_sf"/>
</dbReference>
<keyword evidence="5" id="KW-1185">Reference proteome</keyword>
<name>A0A9R0D2N5_SPOFR</name>
<feature type="region of interest" description="Disordered" evidence="3">
    <location>
        <begin position="18"/>
        <end position="37"/>
    </location>
</feature>
<dbReference type="PANTHER" id="PTHR19965">
    <property type="entry name" value="RNA AND EXPORT FACTOR BINDING PROTEIN"/>
    <property type="match status" value="1"/>
</dbReference>
<dbReference type="PANTHER" id="PTHR19965:SF82">
    <property type="entry name" value="THO COMPLEX SUBUNIT 4"/>
    <property type="match status" value="1"/>
</dbReference>
<dbReference type="OrthoDB" id="1049195at2759"/>
<sequence length="282" mass="30528">MVNQIEMGAGAGCKFNSSRVPSGSCEETNDGVMESMPQGRPCEDISNPSKLNGQDHKIAPSSGPAKILISNLDDHISGLDIQELFSAFGKTTSVVMCYSNGRSTGTAEVVYVRVADALKACSEYNGKALDGRTMHIQLATIKETSEGSHYCGGSEPAMTERSTSTTKLTVTNLNGQVSDSNVQELFSIFDSFVSSGIIYDESGRSTCTAEVIFDRQIDALKAYDAFHGKTLAGKTMFLTYTAPEIPNFGVGESGGYQCGGYDVHQTSKVTWRSRRWWNSWQL</sequence>
<evidence type="ECO:0000256" key="2">
    <source>
        <dbReference type="PROSITE-ProRule" id="PRU00176"/>
    </source>
</evidence>
<reference evidence="6" key="1">
    <citation type="submission" date="2025-08" db="UniProtKB">
        <authorList>
            <consortium name="RefSeq"/>
        </authorList>
    </citation>
    <scope>IDENTIFICATION</scope>
    <source>
        <tissue evidence="6">Whole larval tissue</tissue>
    </source>
</reference>
<dbReference type="InterPro" id="IPR012677">
    <property type="entry name" value="Nucleotide-bd_a/b_plait_sf"/>
</dbReference>
<proteinExistence type="predicted"/>
<dbReference type="SMART" id="SM00360">
    <property type="entry name" value="RRM"/>
    <property type="match status" value="2"/>
</dbReference>
<feature type="domain" description="RRM" evidence="4">
    <location>
        <begin position="166"/>
        <end position="243"/>
    </location>
</feature>
<dbReference type="GO" id="GO:0006406">
    <property type="term" value="P:mRNA export from nucleus"/>
    <property type="evidence" value="ECO:0007669"/>
    <property type="project" value="TreeGrafter"/>
</dbReference>
<evidence type="ECO:0000313" key="5">
    <source>
        <dbReference type="Proteomes" id="UP000829999"/>
    </source>
</evidence>
<dbReference type="GO" id="GO:0003729">
    <property type="term" value="F:mRNA binding"/>
    <property type="evidence" value="ECO:0007669"/>
    <property type="project" value="TreeGrafter"/>
</dbReference>
<dbReference type="GO" id="GO:0005634">
    <property type="term" value="C:nucleus"/>
    <property type="evidence" value="ECO:0007669"/>
    <property type="project" value="TreeGrafter"/>
</dbReference>
<dbReference type="Proteomes" id="UP000829999">
    <property type="component" value="Chromosome 6"/>
</dbReference>
<dbReference type="InterPro" id="IPR000504">
    <property type="entry name" value="RRM_dom"/>
</dbReference>